<dbReference type="OrthoDB" id="6648149at2759"/>
<proteinExistence type="predicted"/>
<protein>
    <submittedName>
        <fullName evidence="1">Uncharacterized protein</fullName>
    </submittedName>
</protein>
<gene>
    <name evidence="1" type="ORF">NTEN_LOCUS17224</name>
</gene>
<evidence type="ECO:0000313" key="2">
    <source>
        <dbReference type="Proteomes" id="UP000479000"/>
    </source>
</evidence>
<name>A0A6H5H5A1_9HEMI</name>
<evidence type="ECO:0000313" key="1">
    <source>
        <dbReference type="EMBL" id="CAB0012490.1"/>
    </source>
</evidence>
<accession>A0A6H5H5A1</accession>
<reference evidence="1 2" key="1">
    <citation type="submission" date="2020-02" db="EMBL/GenBank/DDBJ databases">
        <authorList>
            <person name="Ferguson B K."/>
        </authorList>
    </citation>
    <scope>NUCLEOTIDE SEQUENCE [LARGE SCALE GENOMIC DNA]</scope>
</reference>
<keyword evidence="2" id="KW-1185">Reference proteome</keyword>
<dbReference type="EMBL" id="CADCXU010025488">
    <property type="protein sequence ID" value="CAB0012490.1"/>
    <property type="molecule type" value="Genomic_DNA"/>
</dbReference>
<organism evidence="1 2">
    <name type="scientific">Nesidiocoris tenuis</name>
    <dbReference type="NCBI Taxonomy" id="355587"/>
    <lineage>
        <taxon>Eukaryota</taxon>
        <taxon>Metazoa</taxon>
        <taxon>Ecdysozoa</taxon>
        <taxon>Arthropoda</taxon>
        <taxon>Hexapoda</taxon>
        <taxon>Insecta</taxon>
        <taxon>Pterygota</taxon>
        <taxon>Neoptera</taxon>
        <taxon>Paraneoptera</taxon>
        <taxon>Hemiptera</taxon>
        <taxon>Heteroptera</taxon>
        <taxon>Panheteroptera</taxon>
        <taxon>Cimicomorpha</taxon>
        <taxon>Miridae</taxon>
        <taxon>Dicyphina</taxon>
        <taxon>Nesidiocoris</taxon>
    </lineage>
</organism>
<dbReference type="Proteomes" id="UP000479000">
    <property type="component" value="Unassembled WGS sequence"/>
</dbReference>
<sequence>MKTHSSVPAVPRASHFMNSFVPLTPDSARCAIPTEQLRESRQSYLDLGNLIKPPPQLWHSSLSVVKTSEVNGFLHGRIPAPALQSREPSSQADNQICEGNSFPTSSSVAQLRLVQVYYLLSSIIQVINNVTARPKNIITYKLIIQCNQNDRSAGLKIFHRSRLMHSNVLQTNAVRIAHRRREVAGKFSNMLHTLITISALLLGVFGQPTNGDIPILDCVNASANIDKVLDASNEQMKRDNRNTASVGDLVEDVTTSILGLTISTPVTATEGTLSSLDTLERAGNETDCADKNFKEIEGRLKFDQLVLTFKSTKAKFWFMEGEGQLIVTVKNPVFNYFIANGTMGCRLWSFSSANPGDFEYSVIPSGLESRLVGYVLRLNLGHEIIESVVTSLTDAVRSSVEAYFTKIRSTSGGNGTRIRRNEPIATGAEYCTEIATVPLTKKCTAGHPRENVE</sequence>
<dbReference type="AlphaFoldDB" id="A0A6H5H5A1"/>